<dbReference type="AlphaFoldDB" id="A0A6G0WJL2"/>
<dbReference type="Pfam" id="PF16076">
    <property type="entry name" value="Acyltransf_C"/>
    <property type="match status" value="1"/>
</dbReference>
<dbReference type="SMART" id="SM00563">
    <property type="entry name" value="PlsC"/>
    <property type="match status" value="1"/>
</dbReference>
<dbReference type="CDD" id="cd07990">
    <property type="entry name" value="LPLAT_LCLAT1-like"/>
    <property type="match status" value="1"/>
</dbReference>
<organism evidence="6 7">
    <name type="scientific">Aphanomyces euteiches</name>
    <dbReference type="NCBI Taxonomy" id="100861"/>
    <lineage>
        <taxon>Eukaryota</taxon>
        <taxon>Sar</taxon>
        <taxon>Stramenopiles</taxon>
        <taxon>Oomycota</taxon>
        <taxon>Saprolegniomycetes</taxon>
        <taxon>Saprolegniales</taxon>
        <taxon>Verrucalvaceae</taxon>
        <taxon>Aphanomyces</taxon>
    </lineage>
</organism>
<dbReference type="Pfam" id="PF01553">
    <property type="entry name" value="Acyltransferase"/>
    <property type="match status" value="1"/>
</dbReference>
<keyword evidence="4" id="KW-0812">Transmembrane</keyword>
<keyword evidence="4" id="KW-0472">Membrane</keyword>
<feature type="transmembrane region" description="Helical" evidence="4">
    <location>
        <begin position="34"/>
        <end position="61"/>
    </location>
</feature>
<keyword evidence="2" id="KW-0808">Transferase</keyword>
<sequence length="382" mass="43864">MDVDEEDDRSQVLDHYPIRDIQSTLMGSSLRATLALPLTVTWLLTNMMVFFSFECVIYLAFRFYSMDLYRCYMGMVQTAWIDVIACVFPKTDIVVTGQLPTDTTKPAIIVCNHQVDADWWFLWEFMRRQNGGGNVKICLKDELKYVPVFGWGLYLMEFLYVKRNLDHDSRHVAQHMARFEDFPFWMLLFPEGTTINAESMVKSHRFAKTTNRPHLERLLLPRTAGLETILGATQGVKPDIYDLTLSYPSYSGEVPTTAMGYSRLQDLGVPSMSSLIWGTPVDKIYLHGKKVSYDEVAGKEQAYLDGMWHEKEALLDEFIAHGAFASKQEQDWHVLRPQTSMLGIFKLWVSAIVGFASLPLLLVWFPTTFLWSTMTTHKSKTA</sequence>
<dbReference type="InterPro" id="IPR002123">
    <property type="entry name" value="Plipid/glycerol_acylTrfase"/>
</dbReference>
<feature type="transmembrane region" description="Helical" evidence="4">
    <location>
        <begin position="345"/>
        <end position="365"/>
    </location>
</feature>
<evidence type="ECO:0000313" key="7">
    <source>
        <dbReference type="Proteomes" id="UP000481153"/>
    </source>
</evidence>
<evidence type="ECO:0000313" key="6">
    <source>
        <dbReference type="EMBL" id="KAF0727385.1"/>
    </source>
</evidence>
<proteinExistence type="inferred from homology"/>
<dbReference type="EMBL" id="VJMJ01000198">
    <property type="protein sequence ID" value="KAF0727385.1"/>
    <property type="molecule type" value="Genomic_DNA"/>
</dbReference>
<evidence type="ECO:0000259" key="5">
    <source>
        <dbReference type="SMART" id="SM00563"/>
    </source>
</evidence>
<evidence type="ECO:0000256" key="3">
    <source>
        <dbReference type="ARBA" id="ARBA00023315"/>
    </source>
</evidence>
<gene>
    <name evidence="6" type="ORF">Ae201684_014643</name>
</gene>
<evidence type="ECO:0000256" key="1">
    <source>
        <dbReference type="ARBA" id="ARBA00008655"/>
    </source>
</evidence>
<dbReference type="GO" id="GO:0016746">
    <property type="term" value="F:acyltransferase activity"/>
    <property type="evidence" value="ECO:0007669"/>
    <property type="project" value="UniProtKB-KW"/>
</dbReference>
<keyword evidence="3" id="KW-0012">Acyltransferase</keyword>
<comment type="caution">
    <text evidence="6">The sequence shown here is derived from an EMBL/GenBank/DDBJ whole genome shotgun (WGS) entry which is preliminary data.</text>
</comment>
<dbReference type="PANTHER" id="PTHR10983">
    <property type="entry name" value="1-ACYLGLYCEROL-3-PHOSPHATE ACYLTRANSFERASE-RELATED"/>
    <property type="match status" value="1"/>
</dbReference>
<dbReference type="SUPFAM" id="SSF69593">
    <property type="entry name" value="Glycerol-3-phosphate (1)-acyltransferase"/>
    <property type="match status" value="1"/>
</dbReference>
<dbReference type="InterPro" id="IPR032098">
    <property type="entry name" value="Acyltransf_C"/>
</dbReference>
<dbReference type="Proteomes" id="UP000481153">
    <property type="component" value="Unassembled WGS sequence"/>
</dbReference>
<comment type="similarity">
    <text evidence="1">Belongs to the 1-acyl-sn-glycerol-3-phosphate acyltransferase family.</text>
</comment>
<name>A0A6G0WJL2_9STRA</name>
<dbReference type="VEuPathDB" id="FungiDB:AeMF1_017216"/>
<keyword evidence="4" id="KW-1133">Transmembrane helix</keyword>
<evidence type="ECO:0000256" key="4">
    <source>
        <dbReference type="SAM" id="Phobius"/>
    </source>
</evidence>
<evidence type="ECO:0000256" key="2">
    <source>
        <dbReference type="ARBA" id="ARBA00022679"/>
    </source>
</evidence>
<protein>
    <recommendedName>
        <fullName evidence="5">Phospholipid/glycerol acyltransferase domain-containing protein</fullName>
    </recommendedName>
</protein>
<dbReference type="PANTHER" id="PTHR10983:SF16">
    <property type="entry name" value="LYSOCARDIOLIPIN ACYLTRANSFERASE 1"/>
    <property type="match status" value="1"/>
</dbReference>
<accession>A0A6G0WJL2</accession>
<feature type="domain" description="Phospholipid/glycerol acyltransferase" evidence="5">
    <location>
        <begin position="107"/>
        <end position="227"/>
    </location>
</feature>
<keyword evidence="7" id="KW-1185">Reference proteome</keyword>
<dbReference type="GO" id="GO:0012505">
    <property type="term" value="C:endomembrane system"/>
    <property type="evidence" value="ECO:0007669"/>
    <property type="project" value="TreeGrafter"/>
</dbReference>
<reference evidence="6 7" key="1">
    <citation type="submission" date="2019-07" db="EMBL/GenBank/DDBJ databases">
        <title>Genomics analysis of Aphanomyces spp. identifies a new class of oomycete effector associated with host adaptation.</title>
        <authorList>
            <person name="Gaulin E."/>
        </authorList>
    </citation>
    <scope>NUCLEOTIDE SEQUENCE [LARGE SCALE GENOMIC DNA]</scope>
    <source>
        <strain evidence="6 7">ATCC 201684</strain>
    </source>
</reference>